<dbReference type="PROSITE" id="PS50975">
    <property type="entry name" value="ATP_GRASP"/>
    <property type="match status" value="1"/>
</dbReference>
<keyword evidence="1" id="KW-0067">ATP-binding</keyword>
<gene>
    <name evidence="3" type="ORF">RWD45_08485</name>
</gene>
<evidence type="ECO:0000313" key="4">
    <source>
        <dbReference type="Proteomes" id="UP001275315"/>
    </source>
</evidence>
<keyword evidence="1" id="KW-0547">Nucleotide-binding</keyword>
<evidence type="ECO:0000313" key="3">
    <source>
        <dbReference type="EMBL" id="MDY0408587.1"/>
    </source>
</evidence>
<reference evidence="3 4" key="1">
    <citation type="submission" date="2023-10" db="EMBL/GenBank/DDBJ databases">
        <title>Virgibacillus soli CC-YMP-6 genome.</title>
        <authorList>
            <person name="Miliotis G."/>
            <person name="Sengupta P."/>
            <person name="Hameed A."/>
            <person name="Chuvochina M."/>
            <person name="Mcdonagh F."/>
            <person name="Simpson A.C."/>
            <person name="Singh N.K."/>
            <person name="Rekha P.D."/>
            <person name="Raman K."/>
            <person name="Hugenholtz P."/>
            <person name="Venkateswaran K."/>
        </authorList>
    </citation>
    <scope>NUCLEOTIDE SEQUENCE [LARGE SCALE GENOMIC DNA]</scope>
    <source>
        <strain evidence="3 4">CC-YMP-6</strain>
    </source>
</reference>
<dbReference type="Gene3D" id="3.30.470.20">
    <property type="entry name" value="ATP-grasp fold, B domain"/>
    <property type="match status" value="1"/>
</dbReference>
<feature type="domain" description="ATP-grasp" evidence="2">
    <location>
        <begin position="104"/>
        <end position="281"/>
    </location>
</feature>
<evidence type="ECO:0000259" key="2">
    <source>
        <dbReference type="PROSITE" id="PS50975"/>
    </source>
</evidence>
<dbReference type="InterPro" id="IPR011761">
    <property type="entry name" value="ATP-grasp"/>
</dbReference>
<dbReference type="EMBL" id="JAWDIQ010000001">
    <property type="protein sequence ID" value="MDY0408587.1"/>
    <property type="molecule type" value="Genomic_DNA"/>
</dbReference>
<accession>A0ABU5CQF1</accession>
<organism evidence="3 4">
    <name type="scientific">Paracerasibacillus soli</name>
    <dbReference type="NCBI Taxonomy" id="480284"/>
    <lineage>
        <taxon>Bacteria</taxon>
        <taxon>Bacillati</taxon>
        <taxon>Bacillota</taxon>
        <taxon>Bacilli</taxon>
        <taxon>Bacillales</taxon>
        <taxon>Bacillaceae</taxon>
        <taxon>Paracerasibacillus</taxon>
    </lineage>
</organism>
<name>A0ABU5CQF1_9BACI</name>
<keyword evidence="4" id="KW-1185">Reference proteome</keyword>
<sequence>MTRTGWLIYSLKDAKTNQTFIDWFIEEAEKQNIDLTLIIREYLQIGIVDNKRTILYEHQSIHEPDIAIVRTIEPLLNEVLEDFGIAVFNSAYISRICNDKALTHIEVNKLEIPMVDTLFLRTYNVHEIPPIPYPFIVKSTDGHGGKNVKLIQHTRDWDIYLNSKPTGNIIIQTCDVQFGKDIRVFVVGKEIIGAVLRQSDKDFRANFTLGGTATWYNLSQSERKIVQTIINHFDFGMVGIDFLIDKQNNILFNEIEDVVGSRTLSKVSDINLLEHYVTWILRSLK</sequence>
<dbReference type="Pfam" id="PF08443">
    <property type="entry name" value="RimK"/>
    <property type="match status" value="1"/>
</dbReference>
<comment type="caution">
    <text evidence="3">The sequence shown here is derived from an EMBL/GenBank/DDBJ whole genome shotgun (WGS) entry which is preliminary data.</text>
</comment>
<proteinExistence type="predicted"/>
<dbReference type="RefSeq" id="WP_320379309.1">
    <property type="nucleotide sequence ID" value="NZ_JAWDIQ010000001.1"/>
</dbReference>
<protein>
    <submittedName>
        <fullName evidence="3">ATP-grasp domain-containing protein</fullName>
    </submittedName>
</protein>
<dbReference type="PANTHER" id="PTHR21621:SF0">
    <property type="entry name" value="BETA-CITRYLGLUTAMATE SYNTHASE B-RELATED"/>
    <property type="match status" value="1"/>
</dbReference>
<dbReference type="Gene3D" id="3.40.50.20">
    <property type="match status" value="1"/>
</dbReference>
<dbReference type="InterPro" id="IPR013651">
    <property type="entry name" value="ATP-grasp_RimK-type"/>
</dbReference>
<evidence type="ECO:0000256" key="1">
    <source>
        <dbReference type="PROSITE-ProRule" id="PRU00409"/>
    </source>
</evidence>
<dbReference type="PANTHER" id="PTHR21621">
    <property type="entry name" value="RIBOSOMAL PROTEIN S6 MODIFICATION PROTEIN"/>
    <property type="match status" value="1"/>
</dbReference>
<dbReference type="SUPFAM" id="SSF56059">
    <property type="entry name" value="Glutathione synthetase ATP-binding domain-like"/>
    <property type="match status" value="1"/>
</dbReference>
<dbReference type="Proteomes" id="UP001275315">
    <property type="component" value="Unassembled WGS sequence"/>
</dbReference>